<dbReference type="CDD" id="cd03801">
    <property type="entry name" value="GT4_PimA-like"/>
    <property type="match status" value="1"/>
</dbReference>
<dbReference type="PANTHER" id="PTHR46401:SF2">
    <property type="entry name" value="GLYCOSYLTRANSFERASE WBBK-RELATED"/>
    <property type="match status" value="1"/>
</dbReference>
<keyword evidence="1 2" id="KW-0808">Transferase</keyword>
<organism evidence="2 3">
    <name type="scientific">Flavihumibacter petaseus NBRC 106054</name>
    <dbReference type="NCBI Taxonomy" id="1220578"/>
    <lineage>
        <taxon>Bacteria</taxon>
        <taxon>Pseudomonadati</taxon>
        <taxon>Bacteroidota</taxon>
        <taxon>Chitinophagia</taxon>
        <taxon>Chitinophagales</taxon>
        <taxon>Chitinophagaceae</taxon>
        <taxon>Flavihumibacter</taxon>
    </lineage>
</organism>
<dbReference type="Pfam" id="PF13692">
    <property type="entry name" value="Glyco_trans_1_4"/>
    <property type="match status" value="1"/>
</dbReference>
<comment type="caution">
    <text evidence="2">The sequence shown here is derived from an EMBL/GenBank/DDBJ whole genome shotgun (WGS) entry which is preliminary data.</text>
</comment>
<evidence type="ECO:0000313" key="3">
    <source>
        <dbReference type="Proteomes" id="UP000033121"/>
    </source>
</evidence>
<dbReference type="EMBL" id="BBWV01000003">
    <property type="protein sequence ID" value="GAO44324.1"/>
    <property type="molecule type" value="Genomic_DNA"/>
</dbReference>
<gene>
    <name evidence="2" type="ORF">FPE01S_03_03620</name>
</gene>
<evidence type="ECO:0000313" key="2">
    <source>
        <dbReference type="EMBL" id="GAO44324.1"/>
    </source>
</evidence>
<dbReference type="RefSeq" id="WP_046370266.1">
    <property type="nucleotide sequence ID" value="NZ_BBWV01000003.1"/>
</dbReference>
<proteinExistence type="predicted"/>
<evidence type="ECO:0000256" key="1">
    <source>
        <dbReference type="ARBA" id="ARBA00022679"/>
    </source>
</evidence>
<dbReference type="SUPFAM" id="SSF53756">
    <property type="entry name" value="UDP-Glycosyltransferase/glycogen phosphorylase"/>
    <property type="match status" value="1"/>
</dbReference>
<accession>A0A0E9N3B6</accession>
<dbReference type="OrthoDB" id="9771846at2"/>
<dbReference type="AlphaFoldDB" id="A0A0E9N3B6"/>
<sequence>MVVLYYAGASYLDSAIEVINQIKHEVELHVVIEIAPESKTTNILDVKSLEGLPVLAKPEEVLDEVTLRFFQPYWEGAASVRFFVQQHPRTFSWQSWKDCQVLARHMKKTGAQLIHFDTVKARALGLLPFLYRHYRKKIAITIHDPAPHSGEFNWRNVLVKKGFFPLAKVFLFYSRFSEKTFKEIFPNYSGKTGWMGMHPLSFYRKFCRDQAGEGETILFFGRISPYKGVDVFLKSIPIVLEKFPRQKFVIAGSKNAGYELSETDIAAAGEQLECRIKYISNEELAGLVEDAKLVVCPYLDATQSGVLLTSFVCYRGVIASDVGAFPEFIEEDRNGTLVKVNDPVALANSIIAALESGSYLNWSRYIRQEVDQQPWQRSRPHILGAYRSMAV</sequence>
<dbReference type="PANTHER" id="PTHR46401">
    <property type="entry name" value="GLYCOSYLTRANSFERASE WBBK-RELATED"/>
    <property type="match status" value="1"/>
</dbReference>
<dbReference type="GO" id="GO:0016757">
    <property type="term" value="F:glycosyltransferase activity"/>
    <property type="evidence" value="ECO:0007669"/>
    <property type="project" value="TreeGrafter"/>
</dbReference>
<dbReference type="GO" id="GO:0009103">
    <property type="term" value="P:lipopolysaccharide biosynthetic process"/>
    <property type="evidence" value="ECO:0007669"/>
    <property type="project" value="TreeGrafter"/>
</dbReference>
<protein>
    <submittedName>
        <fullName evidence="2">Putative glycosyltransferase</fullName>
    </submittedName>
</protein>
<reference evidence="2 3" key="1">
    <citation type="submission" date="2015-04" db="EMBL/GenBank/DDBJ databases">
        <title>Whole genome shotgun sequence of Flavihumibacter petaseus NBRC 106054.</title>
        <authorList>
            <person name="Miyazawa S."/>
            <person name="Hosoyama A."/>
            <person name="Hashimoto M."/>
            <person name="Noguchi M."/>
            <person name="Tsuchikane K."/>
            <person name="Ohji S."/>
            <person name="Yamazoe A."/>
            <person name="Ichikawa N."/>
            <person name="Kimura A."/>
            <person name="Fujita N."/>
        </authorList>
    </citation>
    <scope>NUCLEOTIDE SEQUENCE [LARGE SCALE GENOMIC DNA]</scope>
    <source>
        <strain evidence="2 3">NBRC 106054</strain>
    </source>
</reference>
<name>A0A0E9N3B6_9BACT</name>
<dbReference type="Gene3D" id="3.40.50.2000">
    <property type="entry name" value="Glycogen Phosphorylase B"/>
    <property type="match status" value="2"/>
</dbReference>
<dbReference type="STRING" id="1220578.FPE01S_03_03620"/>
<dbReference type="Proteomes" id="UP000033121">
    <property type="component" value="Unassembled WGS sequence"/>
</dbReference>
<keyword evidence="3" id="KW-1185">Reference proteome</keyword>